<keyword evidence="1" id="KW-0812">Transmembrane</keyword>
<evidence type="ECO:0000256" key="1">
    <source>
        <dbReference type="SAM" id="Phobius"/>
    </source>
</evidence>
<dbReference type="OrthoDB" id="7997654at2"/>
<comment type="caution">
    <text evidence="2">The sequence shown here is derived from an EMBL/GenBank/DDBJ whole genome shotgun (WGS) entry which is preliminary data.</text>
</comment>
<name>A0A366DI20_9HYPH</name>
<proteinExistence type="predicted"/>
<gene>
    <name evidence="2" type="ORF">DFR47_11538</name>
</gene>
<feature type="transmembrane region" description="Helical" evidence="1">
    <location>
        <begin position="12"/>
        <end position="37"/>
    </location>
</feature>
<organism evidence="2 3">
    <name type="scientific">Pseudochrobactrum asaccharolyticum</name>
    <dbReference type="NCBI Taxonomy" id="354351"/>
    <lineage>
        <taxon>Bacteria</taxon>
        <taxon>Pseudomonadati</taxon>
        <taxon>Pseudomonadota</taxon>
        <taxon>Alphaproteobacteria</taxon>
        <taxon>Hyphomicrobiales</taxon>
        <taxon>Brucellaceae</taxon>
        <taxon>Pseudochrobactrum</taxon>
    </lineage>
</organism>
<dbReference type="RefSeq" id="WP_113946362.1">
    <property type="nucleotide sequence ID" value="NZ_JBHEEG010000015.1"/>
</dbReference>
<sequence>MSLIHNERIKLLATYLNGVGIAIFAVGGFAPIISSLYNQTGPTLILMLVSLVCFLVSAVLHYAASNVLKRLKP</sequence>
<reference evidence="2 3" key="1">
    <citation type="submission" date="2018-06" db="EMBL/GenBank/DDBJ databases">
        <title>Genomic Encyclopedia of Type Strains, Phase IV (KMG-IV): sequencing the most valuable type-strain genomes for metagenomic binning, comparative biology and taxonomic classification.</title>
        <authorList>
            <person name="Goeker M."/>
        </authorList>
    </citation>
    <scope>NUCLEOTIDE SEQUENCE [LARGE SCALE GENOMIC DNA]</scope>
    <source>
        <strain evidence="2 3">DSM 25619</strain>
    </source>
</reference>
<evidence type="ECO:0000313" key="3">
    <source>
        <dbReference type="Proteomes" id="UP000252893"/>
    </source>
</evidence>
<dbReference type="AlphaFoldDB" id="A0A366DI20"/>
<keyword evidence="1" id="KW-0472">Membrane</keyword>
<accession>A0A366DI20</accession>
<keyword evidence="3" id="KW-1185">Reference proteome</keyword>
<dbReference type="EMBL" id="QNRH01000015">
    <property type="protein sequence ID" value="RBO89671.1"/>
    <property type="molecule type" value="Genomic_DNA"/>
</dbReference>
<keyword evidence="1" id="KW-1133">Transmembrane helix</keyword>
<feature type="transmembrane region" description="Helical" evidence="1">
    <location>
        <begin position="43"/>
        <end position="64"/>
    </location>
</feature>
<dbReference type="Proteomes" id="UP000252893">
    <property type="component" value="Unassembled WGS sequence"/>
</dbReference>
<evidence type="ECO:0008006" key="4">
    <source>
        <dbReference type="Google" id="ProtNLM"/>
    </source>
</evidence>
<evidence type="ECO:0000313" key="2">
    <source>
        <dbReference type="EMBL" id="RBO89671.1"/>
    </source>
</evidence>
<protein>
    <recommendedName>
        <fullName evidence="4">Amino acid transporter</fullName>
    </recommendedName>
</protein>